<feature type="compositionally biased region" description="Polar residues" evidence="1">
    <location>
        <begin position="45"/>
        <end position="55"/>
    </location>
</feature>
<proteinExistence type="predicted"/>
<gene>
    <name evidence="3" type="ORF">Pla52o_02160</name>
</gene>
<keyword evidence="2" id="KW-0732">Signal</keyword>
<feature type="chain" id="PRO_5022953182" description="Ser-Thr-rich glycosyl-phosphatidyl-inositol-anchored membrane family protein" evidence="2">
    <location>
        <begin position="24"/>
        <end position="883"/>
    </location>
</feature>
<name>A0A5C6CN46_9BACT</name>
<evidence type="ECO:0008006" key="5">
    <source>
        <dbReference type="Google" id="ProtNLM"/>
    </source>
</evidence>
<dbReference type="Proteomes" id="UP000316304">
    <property type="component" value="Unassembled WGS sequence"/>
</dbReference>
<feature type="compositionally biased region" description="Polar residues" evidence="1">
    <location>
        <begin position="548"/>
        <end position="567"/>
    </location>
</feature>
<reference evidence="3 4" key="1">
    <citation type="submission" date="2019-02" db="EMBL/GenBank/DDBJ databases">
        <title>Deep-cultivation of Planctomycetes and their phenomic and genomic characterization uncovers novel biology.</title>
        <authorList>
            <person name="Wiegand S."/>
            <person name="Jogler M."/>
            <person name="Boedeker C."/>
            <person name="Pinto D."/>
            <person name="Vollmers J."/>
            <person name="Rivas-Marin E."/>
            <person name="Kohn T."/>
            <person name="Peeters S.H."/>
            <person name="Heuer A."/>
            <person name="Rast P."/>
            <person name="Oberbeckmann S."/>
            <person name="Bunk B."/>
            <person name="Jeske O."/>
            <person name="Meyerdierks A."/>
            <person name="Storesund J.E."/>
            <person name="Kallscheuer N."/>
            <person name="Luecker S."/>
            <person name="Lage O.M."/>
            <person name="Pohl T."/>
            <person name="Merkel B.J."/>
            <person name="Hornburger P."/>
            <person name="Mueller R.-W."/>
            <person name="Bruemmer F."/>
            <person name="Labrenz M."/>
            <person name="Spormann A.M."/>
            <person name="Op Den Camp H."/>
            <person name="Overmann J."/>
            <person name="Amann R."/>
            <person name="Jetten M.S.M."/>
            <person name="Mascher T."/>
            <person name="Medema M.H."/>
            <person name="Devos D.P."/>
            <person name="Kaster A.-K."/>
            <person name="Ovreas L."/>
            <person name="Rohde M."/>
            <person name="Galperin M.Y."/>
            <person name="Jogler C."/>
        </authorList>
    </citation>
    <scope>NUCLEOTIDE SEQUENCE [LARGE SCALE GENOMIC DNA]</scope>
    <source>
        <strain evidence="3 4">Pla52o</strain>
    </source>
</reference>
<dbReference type="PROSITE" id="PS51257">
    <property type="entry name" value="PROKAR_LIPOPROTEIN"/>
    <property type="match status" value="1"/>
</dbReference>
<feature type="region of interest" description="Disordered" evidence="1">
    <location>
        <begin position="499"/>
        <end position="637"/>
    </location>
</feature>
<evidence type="ECO:0000313" key="3">
    <source>
        <dbReference type="EMBL" id="TWU26363.1"/>
    </source>
</evidence>
<dbReference type="RefSeq" id="WP_146592728.1">
    <property type="nucleotide sequence ID" value="NZ_SJPT01000001.1"/>
</dbReference>
<keyword evidence="4" id="KW-1185">Reference proteome</keyword>
<organism evidence="3 4">
    <name type="scientific">Novipirellula galeiformis</name>
    <dbReference type="NCBI Taxonomy" id="2528004"/>
    <lineage>
        <taxon>Bacteria</taxon>
        <taxon>Pseudomonadati</taxon>
        <taxon>Planctomycetota</taxon>
        <taxon>Planctomycetia</taxon>
        <taxon>Pirellulales</taxon>
        <taxon>Pirellulaceae</taxon>
        <taxon>Novipirellula</taxon>
    </lineage>
</organism>
<sequence precursor="true">MRTAKKAIVAAVFALSGCGFAIATPQPRDDSPASGTVHPRPILSSEGSASPTASASVPRRPKSSSDVTAAATSLAKATGSVPAKVPPATDPVAILSSRSFKIPFNVDSAESHPVEVRLYVNRGGQSTWEHFDSKPPSTREFTFTSEEDGVFLFATQTLDSKGTAYPAGPIRPQLQVVVDTTGPLLSLEADGDSDGTVRGKLNIEDATAISDTRFYYASDVENKWQPLSITPVGDDRSFSFQPKEDWRQLSIHVTVVDAAGNQTVTMKRLHRPRLASLATNRFAANTIAGEHKQPVPETGTVPSENVREQPYLDATHRNRFEARPVRFRTDTTTESTTTELYIHPAENHPEDASNPVIKLDRKKSEVSPAPGHLSVATNFGSYRKDVQMNQLRGDTLHGQTQRAIAQSPLTGVPPRNAIAIPPRQAIPPASAIPPMSFIPPSNAAGQASGMPPRQITTPPSLQSDSGLTTLHPNATGQVVGQIGNPSFVPRYAQRQGMIELPPPATPEQVSSGFGPLAPTGSRGPALFAPTTGSPATPPTTSSAGPFSMPSNMPSTQPAANPETTSPQPTRPRTLAEAMRPLDSNARPKRPAEPERRAASAPMNRPPVNSVPAQTSPATTSPATTNSAPSATPETDRYSARRALESRIDAATFGGRIPTRFSDSNRFSLEYELEAVGMVGVESVELYGSTDGGKSWKFWGQDPDKASPFDIETKEEGVFGFRIVVVSSNGLASPRPQASESPDIVVVVDQSKPEVRITGAQYGEADRTGSLVIRYECDDANLATRPITLSFSNEVDGPWTTIAAGLRNDGDYVWPADPQLPRELYLRIDATDNAGNMGSYILDQPIDTQGLAPRARIRGFQPISGFPMPTKNEQTAARPNAAFK</sequence>
<comment type="caution">
    <text evidence="3">The sequence shown here is derived from an EMBL/GenBank/DDBJ whole genome shotgun (WGS) entry which is preliminary data.</text>
</comment>
<protein>
    <recommendedName>
        <fullName evidence="5">Ser-Thr-rich glycosyl-phosphatidyl-inositol-anchored membrane family protein</fullName>
    </recommendedName>
</protein>
<feature type="signal peptide" evidence="2">
    <location>
        <begin position="1"/>
        <end position="23"/>
    </location>
</feature>
<accession>A0A5C6CN46</accession>
<dbReference type="OrthoDB" id="257265at2"/>
<feature type="compositionally biased region" description="Polar residues" evidence="1">
    <location>
        <begin position="454"/>
        <end position="463"/>
    </location>
</feature>
<evidence type="ECO:0000256" key="2">
    <source>
        <dbReference type="SAM" id="SignalP"/>
    </source>
</evidence>
<feature type="region of interest" description="Disordered" evidence="1">
    <location>
        <begin position="24"/>
        <end position="88"/>
    </location>
</feature>
<feature type="compositionally biased region" description="Low complexity" evidence="1">
    <location>
        <begin position="609"/>
        <end position="632"/>
    </location>
</feature>
<evidence type="ECO:0000256" key="1">
    <source>
        <dbReference type="SAM" id="MobiDB-lite"/>
    </source>
</evidence>
<dbReference type="EMBL" id="SJPT01000001">
    <property type="protein sequence ID" value="TWU26363.1"/>
    <property type="molecule type" value="Genomic_DNA"/>
</dbReference>
<evidence type="ECO:0000313" key="4">
    <source>
        <dbReference type="Proteomes" id="UP000316304"/>
    </source>
</evidence>
<feature type="compositionally biased region" description="Low complexity" evidence="1">
    <location>
        <begin position="528"/>
        <end position="545"/>
    </location>
</feature>
<feature type="region of interest" description="Disordered" evidence="1">
    <location>
        <begin position="861"/>
        <end position="883"/>
    </location>
</feature>
<feature type="region of interest" description="Disordered" evidence="1">
    <location>
        <begin position="441"/>
        <end position="463"/>
    </location>
</feature>
<dbReference type="AlphaFoldDB" id="A0A5C6CN46"/>